<dbReference type="Proteomes" id="UP000307164">
    <property type="component" value="Unassembled WGS sequence"/>
</dbReference>
<gene>
    <name evidence="9" type="ORF">CWC19_13550</name>
    <name evidence="10" type="ORF">CWC20_13545</name>
</gene>
<evidence type="ECO:0000256" key="2">
    <source>
        <dbReference type="ARBA" id="ARBA00009347"/>
    </source>
</evidence>
<evidence type="ECO:0000256" key="4">
    <source>
        <dbReference type="ARBA" id="ARBA00022827"/>
    </source>
</evidence>
<evidence type="ECO:0000259" key="6">
    <source>
        <dbReference type="Pfam" id="PF00441"/>
    </source>
</evidence>
<sequence length="388" mass="42944">MNFDFTEKQQRIADQAKQIAQKLDLEDVVQRDLAGTFSKPLFRQLINQGVGKWLLPKSMKGDDLNALELTAGIESLAEHCEDSGLIFALSAHLCACIHPIRAFASSEQQAQWLPKITNEAWIGTHAITEPQAGSDIYAMTTNAQKSEDGFVLNGHKDYITNAPVADFIVVHLRTEDRGNYFDYSTFILHSHEYGVSLAKAPHSKSGLRTTAMGDIHFNDCQVPEDALIGRLGAGAPIFQVSMEWERVCLFALYLGQMKRQLQKTAHYVSERQQFDAPLSSYQAVQHQLCDMYFNYETGRLLLYKAAWSLDKGDMSGVASSLAKISISNAAISNGQTAVQLHGAQGVISGDIERMLRDAMPSAIFSGTSNVLKNNISTALIKRLKAQWI</sequence>
<dbReference type="InterPro" id="IPR037069">
    <property type="entry name" value="AcylCoA_DH/ox_N_sf"/>
</dbReference>
<evidence type="ECO:0000313" key="12">
    <source>
        <dbReference type="Proteomes" id="UP000307217"/>
    </source>
</evidence>
<comment type="caution">
    <text evidence="9">The sequence shown here is derived from an EMBL/GenBank/DDBJ whole genome shotgun (WGS) entry which is preliminary data.</text>
</comment>
<comment type="similarity">
    <text evidence="2 5">Belongs to the acyl-CoA dehydrogenase family.</text>
</comment>
<dbReference type="InterPro" id="IPR013786">
    <property type="entry name" value="AcylCoA_DH/ox_N"/>
</dbReference>
<evidence type="ECO:0000256" key="5">
    <source>
        <dbReference type="RuleBase" id="RU362125"/>
    </source>
</evidence>
<name>A0A5S3V8L4_9GAMM</name>
<evidence type="ECO:0000259" key="8">
    <source>
        <dbReference type="Pfam" id="PF02771"/>
    </source>
</evidence>
<reference evidence="11 12" key="1">
    <citation type="submission" date="2018-01" db="EMBL/GenBank/DDBJ databases">
        <authorList>
            <person name="Paulsen S."/>
            <person name="Gram L.K."/>
        </authorList>
    </citation>
    <scope>NUCLEOTIDE SEQUENCE [LARGE SCALE GENOMIC DNA]</scope>
    <source>
        <strain evidence="9 12">S3790</strain>
        <strain evidence="10 11">S3895</strain>
    </source>
</reference>
<dbReference type="InterPro" id="IPR009075">
    <property type="entry name" value="AcylCo_DH/oxidase_C"/>
</dbReference>
<dbReference type="PANTHER" id="PTHR43884">
    <property type="entry name" value="ACYL-COA DEHYDROGENASE"/>
    <property type="match status" value="1"/>
</dbReference>
<keyword evidence="4 5" id="KW-0274">FAD</keyword>
<dbReference type="InterPro" id="IPR046373">
    <property type="entry name" value="Acyl-CoA_Oxase/DH_mid-dom_sf"/>
</dbReference>
<dbReference type="EMBL" id="PNBW01000062">
    <property type="protein sequence ID" value="TMO73334.1"/>
    <property type="molecule type" value="Genomic_DNA"/>
</dbReference>
<dbReference type="InterPro" id="IPR006091">
    <property type="entry name" value="Acyl-CoA_Oxase/DH_mid-dom"/>
</dbReference>
<dbReference type="Pfam" id="PF02771">
    <property type="entry name" value="Acyl-CoA_dh_N"/>
    <property type="match status" value="1"/>
</dbReference>
<dbReference type="EMBL" id="PNBX01000055">
    <property type="protein sequence ID" value="TMO67561.1"/>
    <property type="molecule type" value="Genomic_DNA"/>
</dbReference>
<reference evidence="9" key="3">
    <citation type="submission" date="2019-09" db="EMBL/GenBank/DDBJ databases">
        <title>Co-occurence of chitin degradation, pigmentation and bioactivity in marine Pseudoalteromonas.</title>
        <authorList>
            <person name="Sonnenschein E.C."/>
            <person name="Bech P.K."/>
        </authorList>
    </citation>
    <scope>NUCLEOTIDE SEQUENCE</scope>
    <source>
        <strain evidence="9">S3790</strain>
    </source>
</reference>
<dbReference type="Pfam" id="PF00441">
    <property type="entry name" value="Acyl-CoA_dh_1"/>
    <property type="match status" value="1"/>
</dbReference>
<dbReference type="PROSITE" id="PS00072">
    <property type="entry name" value="ACYL_COA_DH_1"/>
    <property type="match status" value="1"/>
</dbReference>
<evidence type="ECO:0000313" key="11">
    <source>
        <dbReference type="Proteomes" id="UP000307164"/>
    </source>
</evidence>
<dbReference type="Gene3D" id="1.10.540.10">
    <property type="entry name" value="Acyl-CoA dehydrogenase/oxidase, N-terminal domain"/>
    <property type="match status" value="1"/>
</dbReference>
<comment type="cofactor">
    <cofactor evidence="1 5">
        <name>FAD</name>
        <dbReference type="ChEBI" id="CHEBI:57692"/>
    </cofactor>
</comment>
<dbReference type="SUPFAM" id="SSF56645">
    <property type="entry name" value="Acyl-CoA dehydrogenase NM domain-like"/>
    <property type="match status" value="1"/>
</dbReference>
<evidence type="ECO:0000313" key="10">
    <source>
        <dbReference type="EMBL" id="TMO73334.1"/>
    </source>
</evidence>
<dbReference type="GO" id="GO:0003995">
    <property type="term" value="F:acyl-CoA dehydrogenase activity"/>
    <property type="evidence" value="ECO:0007669"/>
    <property type="project" value="InterPro"/>
</dbReference>
<dbReference type="PANTHER" id="PTHR43884:SF12">
    <property type="entry name" value="ISOVALERYL-COA DEHYDROGENASE, MITOCHONDRIAL-RELATED"/>
    <property type="match status" value="1"/>
</dbReference>
<dbReference type="OrthoDB" id="9769473at2"/>
<evidence type="ECO:0000259" key="7">
    <source>
        <dbReference type="Pfam" id="PF02770"/>
    </source>
</evidence>
<dbReference type="RefSeq" id="WP_138592362.1">
    <property type="nucleotide sequence ID" value="NZ_PNBW01000062.1"/>
</dbReference>
<feature type="domain" description="Acyl-CoA dehydrogenase/oxidase C-terminal" evidence="6">
    <location>
        <begin position="232"/>
        <end position="379"/>
    </location>
</feature>
<dbReference type="GO" id="GO:0050660">
    <property type="term" value="F:flavin adenine dinucleotide binding"/>
    <property type="evidence" value="ECO:0007669"/>
    <property type="project" value="InterPro"/>
</dbReference>
<reference evidence="11 12" key="2">
    <citation type="submission" date="2019-06" db="EMBL/GenBank/DDBJ databases">
        <title>Co-occurence of chitin degradation, pigmentation and bioactivity in marine Pseudoalteromonas.</title>
        <authorList>
            <person name="Sonnenschein E.C."/>
            <person name="Bech P.K."/>
        </authorList>
    </citation>
    <scope>NUCLEOTIDE SEQUENCE [LARGE SCALE GENOMIC DNA]</scope>
    <source>
        <strain evidence="12">S3790</strain>
        <strain evidence="10 11">S3895</strain>
    </source>
</reference>
<proteinExistence type="inferred from homology"/>
<protein>
    <submittedName>
        <fullName evidence="9">Acyl-CoA dehydrogenase</fullName>
    </submittedName>
</protein>
<evidence type="ECO:0000256" key="3">
    <source>
        <dbReference type="ARBA" id="ARBA00022630"/>
    </source>
</evidence>
<evidence type="ECO:0000256" key="1">
    <source>
        <dbReference type="ARBA" id="ARBA00001974"/>
    </source>
</evidence>
<dbReference type="Pfam" id="PF02770">
    <property type="entry name" value="Acyl-CoA_dh_M"/>
    <property type="match status" value="1"/>
</dbReference>
<feature type="domain" description="Acyl-CoA dehydrogenase/oxidase N-terminal" evidence="8">
    <location>
        <begin position="6"/>
        <end position="118"/>
    </location>
</feature>
<dbReference type="AlphaFoldDB" id="A0A5S3V8L4"/>
<dbReference type="InterPro" id="IPR036250">
    <property type="entry name" value="AcylCo_DH-like_C"/>
</dbReference>
<accession>A0A5S3V8L4</accession>
<dbReference type="InterPro" id="IPR006089">
    <property type="entry name" value="Acyl-CoA_DH_CS"/>
</dbReference>
<dbReference type="Proteomes" id="UP000307217">
    <property type="component" value="Unassembled WGS sequence"/>
</dbReference>
<dbReference type="InterPro" id="IPR009100">
    <property type="entry name" value="AcylCoA_DH/oxidase_NM_dom_sf"/>
</dbReference>
<keyword evidence="5" id="KW-0560">Oxidoreductase</keyword>
<feature type="domain" description="Acyl-CoA oxidase/dehydrogenase middle" evidence="7">
    <location>
        <begin position="126"/>
        <end position="220"/>
    </location>
</feature>
<dbReference type="Gene3D" id="2.40.110.10">
    <property type="entry name" value="Butyryl-CoA Dehydrogenase, subunit A, domain 2"/>
    <property type="match status" value="1"/>
</dbReference>
<keyword evidence="11" id="KW-1185">Reference proteome</keyword>
<dbReference type="CDD" id="cd00567">
    <property type="entry name" value="ACAD"/>
    <property type="match status" value="1"/>
</dbReference>
<dbReference type="Gene3D" id="1.20.140.10">
    <property type="entry name" value="Butyryl-CoA Dehydrogenase, subunit A, domain 3"/>
    <property type="match status" value="1"/>
</dbReference>
<evidence type="ECO:0000313" key="9">
    <source>
        <dbReference type="EMBL" id="TMO67561.1"/>
    </source>
</evidence>
<organism evidence="9 12">
    <name type="scientific">Pseudoalteromonas aurantia</name>
    <dbReference type="NCBI Taxonomy" id="43654"/>
    <lineage>
        <taxon>Bacteria</taxon>
        <taxon>Pseudomonadati</taxon>
        <taxon>Pseudomonadota</taxon>
        <taxon>Gammaproteobacteria</taxon>
        <taxon>Alteromonadales</taxon>
        <taxon>Pseudoalteromonadaceae</taxon>
        <taxon>Pseudoalteromonas</taxon>
    </lineage>
</organism>
<dbReference type="SUPFAM" id="SSF47203">
    <property type="entry name" value="Acyl-CoA dehydrogenase C-terminal domain-like"/>
    <property type="match status" value="1"/>
</dbReference>
<keyword evidence="3 5" id="KW-0285">Flavoprotein</keyword>